<dbReference type="GO" id="GO:0003866">
    <property type="term" value="F:3-phosphoshikimate 1-carboxyvinyltransferase activity"/>
    <property type="evidence" value="ECO:0007669"/>
    <property type="project" value="TreeGrafter"/>
</dbReference>
<dbReference type="Pfam" id="PF00275">
    <property type="entry name" value="EPSP_synthase"/>
    <property type="match status" value="1"/>
</dbReference>
<evidence type="ECO:0000259" key="2">
    <source>
        <dbReference type="Pfam" id="PF00275"/>
    </source>
</evidence>
<evidence type="ECO:0000256" key="1">
    <source>
        <dbReference type="ARBA" id="ARBA00022679"/>
    </source>
</evidence>
<gene>
    <name evidence="3" type="ORF">S03H2_31249</name>
</gene>
<dbReference type="PANTHER" id="PTHR21090:SF5">
    <property type="entry name" value="PENTAFUNCTIONAL AROM POLYPEPTIDE"/>
    <property type="match status" value="1"/>
</dbReference>
<organism evidence="3">
    <name type="scientific">marine sediment metagenome</name>
    <dbReference type="NCBI Taxonomy" id="412755"/>
    <lineage>
        <taxon>unclassified sequences</taxon>
        <taxon>metagenomes</taxon>
        <taxon>ecological metagenomes</taxon>
    </lineage>
</organism>
<dbReference type="InterPro" id="IPR036968">
    <property type="entry name" value="Enolpyruvate_Tfrase_sf"/>
</dbReference>
<reference evidence="3" key="1">
    <citation type="journal article" date="2014" name="Front. Microbiol.">
        <title>High frequency of phylogenetically diverse reductive dehalogenase-homologous genes in deep subseafloor sedimentary metagenomes.</title>
        <authorList>
            <person name="Kawai M."/>
            <person name="Futagami T."/>
            <person name="Toyoda A."/>
            <person name="Takaki Y."/>
            <person name="Nishi S."/>
            <person name="Hori S."/>
            <person name="Arai W."/>
            <person name="Tsubouchi T."/>
            <person name="Morono Y."/>
            <person name="Uchiyama I."/>
            <person name="Ito T."/>
            <person name="Fujiyama A."/>
            <person name="Inagaki F."/>
            <person name="Takami H."/>
        </authorList>
    </citation>
    <scope>NUCLEOTIDE SEQUENCE</scope>
    <source>
        <strain evidence="3">Expedition CK06-06</strain>
    </source>
</reference>
<protein>
    <recommendedName>
        <fullName evidence="2">Enolpyruvate transferase domain-containing protein</fullName>
    </recommendedName>
</protein>
<comment type="caution">
    <text evidence="3">The sequence shown here is derived from an EMBL/GenBank/DDBJ whole genome shotgun (WGS) entry which is preliminary data.</text>
</comment>
<feature type="non-terminal residue" evidence="3">
    <location>
        <position position="94"/>
    </location>
</feature>
<keyword evidence="1" id="KW-0808">Transferase</keyword>
<name>X1GVV7_9ZZZZ</name>
<dbReference type="Gene3D" id="3.65.10.10">
    <property type="entry name" value="Enolpyruvate transferase domain"/>
    <property type="match status" value="1"/>
</dbReference>
<dbReference type="InterPro" id="IPR001986">
    <property type="entry name" value="Enolpyruvate_Tfrase_dom"/>
</dbReference>
<dbReference type="SUPFAM" id="SSF55205">
    <property type="entry name" value="EPT/RTPC-like"/>
    <property type="match status" value="1"/>
</dbReference>
<dbReference type="AlphaFoldDB" id="X1GVV7"/>
<dbReference type="PANTHER" id="PTHR21090">
    <property type="entry name" value="AROM/DEHYDROQUINATE SYNTHASE"/>
    <property type="match status" value="1"/>
</dbReference>
<feature type="domain" description="Enolpyruvate transferase" evidence="2">
    <location>
        <begin position="6"/>
        <end position="94"/>
    </location>
</feature>
<dbReference type="InterPro" id="IPR013792">
    <property type="entry name" value="RNA3'P_cycl/enolpyr_Trfase_a/b"/>
</dbReference>
<evidence type="ECO:0000313" key="3">
    <source>
        <dbReference type="EMBL" id="GAH61307.1"/>
    </source>
</evidence>
<proteinExistence type="predicted"/>
<accession>X1GVV7</accession>
<sequence length="94" mass="10219">MELVLEKVNKLKGNIFVPGDKSISHRSLILGSIAQGETRIYNFLNSLDCLKTLECMQALGAEIELGKDNSVKIKGKGLYGLKEPKDILDVGNSG</sequence>
<dbReference type="GO" id="GO:0009423">
    <property type="term" value="P:chorismate biosynthetic process"/>
    <property type="evidence" value="ECO:0007669"/>
    <property type="project" value="TreeGrafter"/>
</dbReference>
<dbReference type="EMBL" id="BARU01018938">
    <property type="protein sequence ID" value="GAH61307.1"/>
    <property type="molecule type" value="Genomic_DNA"/>
</dbReference>